<evidence type="ECO:0000313" key="6">
    <source>
        <dbReference type="Proteomes" id="UP001596417"/>
    </source>
</evidence>
<dbReference type="Proteomes" id="UP001596417">
    <property type="component" value="Unassembled WGS sequence"/>
</dbReference>
<accession>A0ABD5YR08</accession>
<evidence type="ECO:0000256" key="1">
    <source>
        <dbReference type="ARBA" id="ARBA00022448"/>
    </source>
</evidence>
<sequence>MTGVPDIHDTPSRREFLLASGAAGTVLVAGCLNNDNSGSDGIETKGSGDSTGDMDSGSGESTTEGGSSGQLSGTIDIAGSSTVFPLATAMGERFKKEHSQVKINIQSTGSGGGFENHFCPGRTDFNNASRPIKEEETSNCQGNNVNPVELNVATDALTVVVNKEANWVDCLTVEQLKKIWSAETKPKTWKDINSDWPDEDLELYGPTDASGTYDYFIEAILGEEGPGHRQDYSATEQDRQIIQGVKGSKNAIGYLGFAYYSENKDAVKALGIDDGNGCVDPSLETAKSGKYTPLSRPLFTYPSKESLAEEHVAEFAKFWIENATNKKIVADEVGYVPLDSSQQEEQMKKLESAISEAKQG</sequence>
<dbReference type="InterPro" id="IPR050811">
    <property type="entry name" value="Phosphate_ABC_transporter"/>
</dbReference>
<comment type="caution">
    <text evidence="5">The sequence shown here is derived from an EMBL/GenBank/DDBJ whole genome shotgun (WGS) entry which is preliminary data.</text>
</comment>
<dbReference type="CDD" id="cd13654">
    <property type="entry name" value="PBP2_phosphate_like_2"/>
    <property type="match status" value="1"/>
</dbReference>
<dbReference type="PANTHER" id="PTHR30570">
    <property type="entry name" value="PERIPLASMIC PHOSPHATE BINDING COMPONENT OF PHOSPHATE ABC TRANSPORTER"/>
    <property type="match status" value="1"/>
</dbReference>
<dbReference type="AlphaFoldDB" id="A0ABD5YR08"/>
<keyword evidence="1" id="KW-0813">Transport</keyword>
<dbReference type="InterPro" id="IPR011862">
    <property type="entry name" value="Phos-bd"/>
</dbReference>
<organism evidence="5 6">
    <name type="scientific">Halocatena marina</name>
    <dbReference type="NCBI Taxonomy" id="2934937"/>
    <lineage>
        <taxon>Archaea</taxon>
        <taxon>Methanobacteriati</taxon>
        <taxon>Methanobacteriota</taxon>
        <taxon>Stenosarchaea group</taxon>
        <taxon>Halobacteria</taxon>
        <taxon>Halobacteriales</taxon>
        <taxon>Natronomonadaceae</taxon>
        <taxon>Halocatena</taxon>
    </lineage>
</organism>
<feature type="region of interest" description="Disordered" evidence="3">
    <location>
        <begin position="34"/>
        <end position="74"/>
    </location>
</feature>
<proteinExistence type="predicted"/>
<dbReference type="PANTHER" id="PTHR30570:SF1">
    <property type="entry name" value="PHOSPHATE-BINDING PROTEIN PSTS"/>
    <property type="match status" value="1"/>
</dbReference>
<evidence type="ECO:0000256" key="3">
    <source>
        <dbReference type="SAM" id="MobiDB-lite"/>
    </source>
</evidence>
<keyword evidence="6" id="KW-1185">Reference proteome</keyword>
<evidence type="ECO:0000256" key="2">
    <source>
        <dbReference type="ARBA" id="ARBA00022729"/>
    </source>
</evidence>
<dbReference type="Gene3D" id="3.40.190.10">
    <property type="entry name" value="Periplasmic binding protein-like II"/>
    <property type="match status" value="2"/>
</dbReference>
<evidence type="ECO:0000259" key="4">
    <source>
        <dbReference type="Pfam" id="PF12849"/>
    </source>
</evidence>
<dbReference type="GeneID" id="76201526"/>
<dbReference type="EMBL" id="JBHTAX010000001">
    <property type="protein sequence ID" value="MFC7191750.1"/>
    <property type="molecule type" value="Genomic_DNA"/>
</dbReference>
<gene>
    <name evidence="5" type="ORF">ACFQL7_19475</name>
</gene>
<evidence type="ECO:0000313" key="5">
    <source>
        <dbReference type="EMBL" id="MFC7191750.1"/>
    </source>
</evidence>
<protein>
    <submittedName>
        <fullName evidence="5">PstS family phosphate ABC transporter substrate-binding protein</fullName>
    </submittedName>
</protein>
<dbReference type="Pfam" id="PF12849">
    <property type="entry name" value="PBP_like_2"/>
    <property type="match status" value="1"/>
</dbReference>
<reference evidence="5 6" key="1">
    <citation type="journal article" date="2019" name="Int. J. Syst. Evol. Microbiol.">
        <title>The Global Catalogue of Microorganisms (GCM) 10K type strain sequencing project: providing services to taxonomists for standard genome sequencing and annotation.</title>
        <authorList>
            <consortium name="The Broad Institute Genomics Platform"/>
            <consortium name="The Broad Institute Genome Sequencing Center for Infectious Disease"/>
            <person name="Wu L."/>
            <person name="Ma J."/>
        </authorList>
    </citation>
    <scope>NUCLEOTIDE SEQUENCE [LARGE SCALE GENOMIC DNA]</scope>
    <source>
        <strain evidence="5 6">RDMS1</strain>
    </source>
</reference>
<feature type="region of interest" description="Disordered" evidence="3">
    <location>
        <begin position="340"/>
        <end position="360"/>
    </location>
</feature>
<name>A0ABD5YR08_9EURY</name>
<dbReference type="InterPro" id="IPR024370">
    <property type="entry name" value="PBP_domain"/>
</dbReference>
<feature type="domain" description="PBP" evidence="4">
    <location>
        <begin position="68"/>
        <end position="320"/>
    </location>
</feature>
<feature type="compositionally biased region" description="Low complexity" evidence="3">
    <location>
        <begin position="47"/>
        <end position="74"/>
    </location>
</feature>
<dbReference type="RefSeq" id="WP_264555476.1">
    <property type="nucleotide sequence ID" value="NZ_CP109979.1"/>
</dbReference>
<keyword evidence="2" id="KW-0732">Signal</keyword>
<dbReference type="NCBIfam" id="TIGR02136">
    <property type="entry name" value="ptsS_2"/>
    <property type="match status" value="1"/>
</dbReference>
<dbReference type="SUPFAM" id="SSF53850">
    <property type="entry name" value="Periplasmic binding protein-like II"/>
    <property type="match status" value="1"/>
</dbReference>